<dbReference type="AlphaFoldDB" id="A0AAD5NS66"/>
<protein>
    <recommendedName>
        <fullName evidence="1">RNase H type-1 domain-containing protein</fullName>
    </recommendedName>
</protein>
<dbReference type="InterPro" id="IPR053151">
    <property type="entry name" value="RNase_H-like"/>
</dbReference>
<dbReference type="EMBL" id="JAJSOW010000102">
    <property type="protein sequence ID" value="KAI9178164.1"/>
    <property type="molecule type" value="Genomic_DNA"/>
</dbReference>
<accession>A0AAD5NS66</accession>
<dbReference type="GO" id="GO:0004523">
    <property type="term" value="F:RNA-DNA hybrid ribonuclease activity"/>
    <property type="evidence" value="ECO:0007669"/>
    <property type="project" value="InterPro"/>
</dbReference>
<dbReference type="PANTHER" id="PTHR47723:SF19">
    <property type="entry name" value="POLYNUCLEOTIDYL TRANSFERASE, RIBONUCLEASE H-LIKE SUPERFAMILY PROTEIN"/>
    <property type="match status" value="1"/>
</dbReference>
<comment type="caution">
    <text evidence="2">The sequence shown here is derived from an EMBL/GenBank/DDBJ whole genome shotgun (WGS) entry which is preliminary data.</text>
</comment>
<evidence type="ECO:0000313" key="3">
    <source>
        <dbReference type="Proteomes" id="UP001064489"/>
    </source>
</evidence>
<dbReference type="SUPFAM" id="SSF53098">
    <property type="entry name" value="Ribonuclease H-like"/>
    <property type="match status" value="1"/>
</dbReference>
<evidence type="ECO:0000313" key="2">
    <source>
        <dbReference type="EMBL" id="KAI9178164.1"/>
    </source>
</evidence>
<proteinExistence type="predicted"/>
<dbReference type="GO" id="GO:0003676">
    <property type="term" value="F:nucleic acid binding"/>
    <property type="evidence" value="ECO:0007669"/>
    <property type="project" value="InterPro"/>
</dbReference>
<dbReference type="InterPro" id="IPR012337">
    <property type="entry name" value="RNaseH-like_sf"/>
</dbReference>
<sequence>MQIGQLPFSYLGVPLFRGGLGLKDLGLLNDSLLQKFTWKFIISNGFAFSFLQKRYLRNLQKPHGGAFVKGCFAIPLGQVFAYKVELLAASLAINVAWKYVWHRIWLESDSFYMVRLLSSCSEMVPWKVHQAWQRCIFQISQMDFQVSHIFREGNQVVDTLSKHVLEL</sequence>
<feature type="domain" description="RNase H type-1" evidence="1">
    <location>
        <begin position="71"/>
        <end position="163"/>
    </location>
</feature>
<reference evidence="2" key="2">
    <citation type="submission" date="2023-02" db="EMBL/GenBank/DDBJ databases">
        <authorList>
            <person name="Swenson N.G."/>
            <person name="Wegrzyn J.L."/>
            <person name="Mcevoy S.L."/>
        </authorList>
    </citation>
    <scope>NUCLEOTIDE SEQUENCE</scope>
    <source>
        <strain evidence="2">91603</strain>
        <tissue evidence="2">Leaf</tissue>
    </source>
</reference>
<dbReference type="Proteomes" id="UP001064489">
    <property type="component" value="Chromosome 5"/>
</dbReference>
<dbReference type="InterPro" id="IPR002156">
    <property type="entry name" value="RNaseH_domain"/>
</dbReference>
<evidence type="ECO:0000259" key="1">
    <source>
        <dbReference type="Pfam" id="PF13456"/>
    </source>
</evidence>
<dbReference type="Pfam" id="PF13456">
    <property type="entry name" value="RVT_3"/>
    <property type="match status" value="1"/>
</dbReference>
<gene>
    <name evidence="2" type="ORF">LWI28_023465</name>
</gene>
<reference evidence="2" key="1">
    <citation type="journal article" date="2022" name="Plant J.">
        <title>Strategies of tolerance reflected in two North American maple genomes.</title>
        <authorList>
            <person name="McEvoy S.L."/>
            <person name="Sezen U.U."/>
            <person name="Trouern-Trend A."/>
            <person name="McMahon S.M."/>
            <person name="Schaberg P.G."/>
            <person name="Yang J."/>
            <person name="Wegrzyn J.L."/>
            <person name="Swenson N.G."/>
        </authorList>
    </citation>
    <scope>NUCLEOTIDE SEQUENCE</scope>
    <source>
        <strain evidence="2">91603</strain>
    </source>
</reference>
<dbReference type="InterPro" id="IPR044730">
    <property type="entry name" value="RNase_H-like_dom_plant"/>
</dbReference>
<name>A0AAD5NS66_ACENE</name>
<dbReference type="PANTHER" id="PTHR47723">
    <property type="entry name" value="OS05G0353850 PROTEIN"/>
    <property type="match status" value="1"/>
</dbReference>
<keyword evidence="3" id="KW-1185">Reference proteome</keyword>
<dbReference type="CDD" id="cd06222">
    <property type="entry name" value="RNase_H_like"/>
    <property type="match status" value="1"/>
</dbReference>
<dbReference type="InterPro" id="IPR036397">
    <property type="entry name" value="RNaseH_sf"/>
</dbReference>
<dbReference type="Gene3D" id="3.30.420.10">
    <property type="entry name" value="Ribonuclease H-like superfamily/Ribonuclease H"/>
    <property type="match status" value="1"/>
</dbReference>
<organism evidence="2 3">
    <name type="scientific">Acer negundo</name>
    <name type="common">Box elder</name>
    <dbReference type="NCBI Taxonomy" id="4023"/>
    <lineage>
        <taxon>Eukaryota</taxon>
        <taxon>Viridiplantae</taxon>
        <taxon>Streptophyta</taxon>
        <taxon>Embryophyta</taxon>
        <taxon>Tracheophyta</taxon>
        <taxon>Spermatophyta</taxon>
        <taxon>Magnoliopsida</taxon>
        <taxon>eudicotyledons</taxon>
        <taxon>Gunneridae</taxon>
        <taxon>Pentapetalae</taxon>
        <taxon>rosids</taxon>
        <taxon>malvids</taxon>
        <taxon>Sapindales</taxon>
        <taxon>Sapindaceae</taxon>
        <taxon>Hippocastanoideae</taxon>
        <taxon>Acereae</taxon>
        <taxon>Acer</taxon>
    </lineage>
</organism>